<organism evidence="1 2">
    <name type="scientific">Acrobeloides nanus</name>
    <dbReference type="NCBI Taxonomy" id="290746"/>
    <lineage>
        <taxon>Eukaryota</taxon>
        <taxon>Metazoa</taxon>
        <taxon>Ecdysozoa</taxon>
        <taxon>Nematoda</taxon>
        <taxon>Chromadorea</taxon>
        <taxon>Rhabditida</taxon>
        <taxon>Tylenchina</taxon>
        <taxon>Cephalobomorpha</taxon>
        <taxon>Cephaloboidea</taxon>
        <taxon>Cephalobidae</taxon>
        <taxon>Acrobeloides</taxon>
    </lineage>
</organism>
<dbReference type="WBParaSite" id="ACRNAN_scaffold7093.g10196.t1">
    <property type="protein sequence ID" value="ACRNAN_scaffold7093.g10196.t1"/>
    <property type="gene ID" value="ACRNAN_scaffold7093.g10196"/>
</dbReference>
<keyword evidence="1" id="KW-1185">Reference proteome</keyword>
<proteinExistence type="predicted"/>
<reference evidence="2" key="1">
    <citation type="submission" date="2022-11" db="UniProtKB">
        <authorList>
            <consortium name="WormBaseParasite"/>
        </authorList>
    </citation>
    <scope>IDENTIFICATION</scope>
</reference>
<sequence>MPLWLSGKALAFEPEGRCISTSVYTESTIINTTSVNITLSANTTQPGGHGTIIKIDNMNMFALILFVLFIY</sequence>
<dbReference type="AlphaFoldDB" id="A0A914ECM0"/>
<evidence type="ECO:0000313" key="1">
    <source>
        <dbReference type="Proteomes" id="UP000887540"/>
    </source>
</evidence>
<evidence type="ECO:0000313" key="2">
    <source>
        <dbReference type="WBParaSite" id="ACRNAN_scaffold7093.g10196.t1"/>
    </source>
</evidence>
<dbReference type="Proteomes" id="UP000887540">
    <property type="component" value="Unplaced"/>
</dbReference>
<protein>
    <submittedName>
        <fullName evidence="2">Uncharacterized protein</fullName>
    </submittedName>
</protein>
<name>A0A914ECM0_9BILA</name>
<accession>A0A914ECM0</accession>